<gene>
    <name evidence="5" type="ORF">SNE40_022257</name>
</gene>
<dbReference type="SMART" id="SM00409">
    <property type="entry name" value="IG"/>
    <property type="match status" value="1"/>
</dbReference>
<dbReference type="GO" id="GO:0005737">
    <property type="term" value="C:cytoplasm"/>
    <property type="evidence" value="ECO:0007669"/>
    <property type="project" value="UniProtKB-SubCell"/>
</dbReference>
<dbReference type="Gene3D" id="2.60.40.10">
    <property type="entry name" value="Immunoglobulins"/>
    <property type="match status" value="1"/>
</dbReference>
<dbReference type="GO" id="GO:0004672">
    <property type="term" value="F:protein kinase activity"/>
    <property type="evidence" value="ECO:0007669"/>
    <property type="project" value="TreeGrafter"/>
</dbReference>
<dbReference type="FunFam" id="2.60.40.10:FF:000425">
    <property type="entry name" value="Myosin light chain kinase"/>
    <property type="match status" value="1"/>
</dbReference>
<sequence>MTESTEVVLGGSKRFECRVLGFPRPEIRWYKDGVEITHVKRYNFDFTHDGVISMLMEEISHKDQGMYRCRADNSEGTASTSAYLFVRRKSKTYWLFRLTVFH</sequence>
<dbReference type="InterPro" id="IPR036179">
    <property type="entry name" value="Ig-like_dom_sf"/>
</dbReference>
<dbReference type="Proteomes" id="UP001347796">
    <property type="component" value="Unassembled WGS sequence"/>
</dbReference>
<dbReference type="InterPro" id="IPR013098">
    <property type="entry name" value="Ig_I-set"/>
</dbReference>
<proteinExistence type="predicted"/>
<evidence type="ECO:0000313" key="5">
    <source>
        <dbReference type="EMBL" id="KAK6165308.1"/>
    </source>
</evidence>
<keyword evidence="2" id="KW-0963">Cytoplasm</keyword>
<name>A0AAN8G086_PATCE</name>
<evidence type="ECO:0000313" key="6">
    <source>
        <dbReference type="Proteomes" id="UP001347796"/>
    </source>
</evidence>
<dbReference type="AlphaFoldDB" id="A0AAN8G086"/>
<dbReference type="InterPro" id="IPR007110">
    <property type="entry name" value="Ig-like_dom"/>
</dbReference>
<dbReference type="InterPro" id="IPR003598">
    <property type="entry name" value="Ig_sub2"/>
</dbReference>
<evidence type="ECO:0000256" key="3">
    <source>
        <dbReference type="ARBA" id="ARBA00023319"/>
    </source>
</evidence>
<dbReference type="PANTHER" id="PTHR47633">
    <property type="entry name" value="IMMUNOGLOBULIN"/>
    <property type="match status" value="1"/>
</dbReference>
<keyword evidence="6" id="KW-1185">Reference proteome</keyword>
<dbReference type="PROSITE" id="PS50835">
    <property type="entry name" value="IG_LIKE"/>
    <property type="match status" value="1"/>
</dbReference>
<evidence type="ECO:0000256" key="2">
    <source>
        <dbReference type="ARBA" id="ARBA00022490"/>
    </source>
</evidence>
<protein>
    <recommendedName>
        <fullName evidence="4">Ig-like domain-containing protein</fullName>
    </recommendedName>
</protein>
<feature type="domain" description="Ig-like" evidence="4">
    <location>
        <begin position="1"/>
        <end position="85"/>
    </location>
</feature>
<comment type="caution">
    <text evidence="5">The sequence shown here is derived from an EMBL/GenBank/DDBJ whole genome shotgun (WGS) entry which is preliminary data.</text>
</comment>
<comment type="subcellular location">
    <subcellularLocation>
        <location evidence="1">Cytoplasm</location>
    </subcellularLocation>
</comment>
<evidence type="ECO:0000259" key="4">
    <source>
        <dbReference type="PROSITE" id="PS50835"/>
    </source>
</evidence>
<organism evidence="5 6">
    <name type="scientific">Patella caerulea</name>
    <name type="common">Rayed Mediterranean limpet</name>
    <dbReference type="NCBI Taxonomy" id="87958"/>
    <lineage>
        <taxon>Eukaryota</taxon>
        <taxon>Metazoa</taxon>
        <taxon>Spiralia</taxon>
        <taxon>Lophotrochozoa</taxon>
        <taxon>Mollusca</taxon>
        <taxon>Gastropoda</taxon>
        <taxon>Patellogastropoda</taxon>
        <taxon>Patelloidea</taxon>
        <taxon>Patellidae</taxon>
        <taxon>Patella</taxon>
    </lineage>
</organism>
<keyword evidence="3" id="KW-0393">Immunoglobulin domain</keyword>
<dbReference type="Pfam" id="PF07679">
    <property type="entry name" value="I-set"/>
    <property type="match status" value="1"/>
</dbReference>
<dbReference type="InterPro" id="IPR013783">
    <property type="entry name" value="Ig-like_fold"/>
</dbReference>
<reference evidence="5 6" key="1">
    <citation type="submission" date="2024-01" db="EMBL/GenBank/DDBJ databases">
        <title>The genome of the rayed Mediterranean limpet Patella caerulea (Linnaeus, 1758).</title>
        <authorList>
            <person name="Anh-Thu Weber A."/>
            <person name="Halstead-Nussloch G."/>
        </authorList>
    </citation>
    <scope>NUCLEOTIDE SEQUENCE [LARGE SCALE GENOMIC DNA]</scope>
    <source>
        <strain evidence="5">AATW-2023a</strain>
        <tissue evidence="5">Whole specimen</tissue>
    </source>
</reference>
<evidence type="ECO:0000256" key="1">
    <source>
        <dbReference type="ARBA" id="ARBA00004496"/>
    </source>
</evidence>
<dbReference type="PANTHER" id="PTHR47633:SF16">
    <property type="entry name" value="CAVP-TARGET PROTEIN-LIKE"/>
    <property type="match status" value="1"/>
</dbReference>
<dbReference type="SUPFAM" id="SSF48726">
    <property type="entry name" value="Immunoglobulin"/>
    <property type="match status" value="1"/>
</dbReference>
<dbReference type="InterPro" id="IPR003599">
    <property type="entry name" value="Ig_sub"/>
</dbReference>
<dbReference type="EMBL" id="JAZGQO010000021">
    <property type="protein sequence ID" value="KAK6165308.1"/>
    <property type="molecule type" value="Genomic_DNA"/>
</dbReference>
<accession>A0AAN8G086</accession>
<dbReference type="SMART" id="SM00408">
    <property type="entry name" value="IGc2"/>
    <property type="match status" value="1"/>
</dbReference>